<name>A0ABR5PST6_9LACO</name>
<gene>
    <name evidence="2" type="ORF">FC44_GL001288</name>
</gene>
<organism evidence="2 3">
    <name type="scientific">Lactobacillus intestinalis DSM 6629</name>
    <dbReference type="NCBI Taxonomy" id="1423761"/>
    <lineage>
        <taxon>Bacteria</taxon>
        <taxon>Bacillati</taxon>
        <taxon>Bacillota</taxon>
        <taxon>Bacilli</taxon>
        <taxon>Lactobacillales</taxon>
        <taxon>Lactobacillaceae</taxon>
        <taxon>Lactobacillus</taxon>
    </lineage>
</organism>
<keyword evidence="1" id="KW-0472">Membrane</keyword>
<reference evidence="2 3" key="1">
    <citation type="journal article" date="2015" name="Genome Announc.">
        <title>Expanding the biotechnology potential of lactobacilli through comparative genomics of 213 strains and associated genera.</title>
        <authorList>
            <person name="Sun Z."/>
            <person name="Harris H.M."/>
            <person name="McCann A."/>
            <person name="Guo C."/>
            <person name="Argimon S."/>
            <person name="Zhang W."/>
            <person name="Yang X."/>
            <person name="Jeffery I.B."/>
            <person name="Cooney J.C."/>
            <person name="Kagawa T.F."/>
            <person name="Liu W."/>
            <person name="Song Y."/>
            <person name="Salvetti E."/>
            <person name="Wrobel A."/>
            <person name="Rasinkangas P."/>
            <person name="Parkhill J."/>
            <person name="Rea M.C."/>
            <person name="O'Sullivan O."/>
            <person name="Ritari J."/>
            <person name="Douillard F.P."/>
            <person name="Paul Ross R."/>
            <person name="Yang R."/>
            <person name="Briner A.E."/>
            <person name="Felis G.E."/>
            <person name="de Vos W.M."/>
            <person name="Barrangou R."/>
            <person name="Klaenhammer T.R."/>
            <person name="Caufield P.W."/>
            <person name="Cui Y."/>
            <person name="Zhang H."/>
            <person name="O'Toole P.W."/>
        </authorList>
    </citation>
    <scope>NUCLEOTIDE SEQUENCE [LARGE SCALE GENOMIC DNA]</scope>
    <source>
        <strain evidence="2 3">DSM 6629</strain>
    </source>
</reference>
<evidence type="ECO:0000256" key="1">
    <source>
        <dbReference type="SAM" id="Phobius"/>
    </source>
</evidence>
<keyword evidence="1" id="KW-1133">Transmembrane helix</keyword>
<evidence type="ECO:0000313" key="3">
    <source>
        <dbReference type="Proteomes" id="UP000051735"/>
    </source>
</evidence>
<proteinExistence type="predicted"/>
<keyword evidence="3" id="KW-1185">Reference proteome</keyword>
<dbReference type="Proteomes" id="UP000051735">
    <property type="component" value="Unassembled WGS sequence"/>
</dbReference>
<evidence type="ECO:0000313" key="2">
    <source>
        <dbReference type="EMBL" id="KRM34575.1"/>
    </source>
</evidence>
<dbReference type="EMBL" id="AZGN01000003">
    <property type="protein sequence ID" value="KRM34575.1"/>
    <property type="molecule type" value="Genomic_DNA"/>
</dbReference>
<accession>A0ABR5PST6</accession>
<comment type="caution">
    <text evidence="2">The sequence shown here is derived from an EMBL/GenBank/DDBJ whole genome shotgun (WGS) entry which is preliminary data.</text>
</comment>
<protein>
    <submittedName>
        <fullName evidence="2">Uncharacterized protein</fullName>
    </submittedName>
</protein>
<feature type="transmembrane region" description="Helical" evidence="1">
    <location>
        <begin position="22"/>
        <end position="43"/>
    </location>
</feature>
<keyword evidence="1" id="KW-0812">Transmembrane</keyword>
<sequence>MVWVACYIVATYFAFSQKMNAAIYWIAGTLLAQSIISLFYQFFTNRKKNNKF</sequence>